<dbReference type="Gene3D" id="3.90.1170.20">
    <property type="entry name" value="Quinolinate phosphoribosyl transferase, N-terminal domain"/>
    <property type="match status" value="1"/>
</dbReference>
<dbReference type="GO" id="GO:0009435">
    <property type="term" value="P:NAD+ biosynthetic process"/>
    <property type="evidence" value="ECO:0007669"/>
    <property type="project" value="TreeGrafter"/>
</dbReference>
<name>A0A3B0VKV7_9ZZZZ</name>
<gene>
    <name evidence="2" type="ORF">MNBD_DELTA03-1507</name>
</gene>
<dbReference type="PANTHER" id="PTHR32179:SF3">
    <property type="entry name" value="NICOTINATE-NUCLEOTIDE PYROPHOSPHORYLASE [CARBOXYLATING]"/>
    <property type="match status" value="1"/>
</dbReference>
<sequence>MDDLFLREAIKSFLKEDLSQGDITSDAIFQTADVGEAVFIAKSPLICAGVEIAAQVFKTLNPAINCRLFANDGRQISVGDKLLEISGPVLDLLKA</sequence>
<dbReference type="EMBL" id="UOEX01000211">
    <property type="protein sequence ID" value="VAW37469.1"/>
    <property type="molecule type" value="Genomic_DNA"/>
</dbReference>
<dbReference type="GO" id="GO:0005737">
    <property type="term" value="C:cytoplasm"/>
    <property type="evidence" value="ECO:0007669"/>
    <property type="project" value="TreeGrafter"/>
</dbReference>
<proteinExistence type="predicted"/>
<dbReference type="InterPro" id="IPR022412">
    <property type="entry name" value="Quinolinate_PRibosylTrfase_N"/>
</dbReference>
<feature type="non-terminal residue" evidence="2">
    <location>
        <position position="95"/>
    </location>
</feature>
<dbReference type="GO" id="GO:0034213">
    <property type="term" value="P:quinolinate catabolic process"/>
    <property type="evidence" value="ECO:0007669"/>
    <property type="project" value="TreeGrafter"/>
</dbReference>
<dbReference type="InterPro" id="IPR027277">
    <property type="entry name" value="NadC/ModD"/>
</dbReference>
<dbReference type="PANTHER" id="PTHR32179">
    <property type="entry name" value="NICOTINATE-NUCLEOTIDE PYROPHOSPHORYLASE [CARBOXYLATING]"/>
    <property type="match status" value="1"/>
</dbReference>
<accession>A0A3B0VKV7</accession>
<reference evidence="2" key="1">
    <citation type="submission" date="2018-06" db="EMBL/GenBank/DDBJ databases">
        <authorList>
            <person name="Zhirakovskaya E."/>
        </authorList>
    </citation>
    <scope>NUCLEOTIDE SEQUENCE</scope>
</reference>
<protein>
    <recommendedName>
        <fullName evidence="1">Quinolinate phosphoribosyl transferase N-terminal domain-containing protein</fullName>
    </recommendedName>
</protein>
<dbReference type="InterPro" id="IPR037128">
    <property type="entry name" value="Quinolinate_PRibosylTase_N_sf"/>
</dbReference>
<dbReference type="SUPFAM" id="SSF54675">
    <property type="entry name" value="Nicotinate/Quinolinate PRTase N-terminal domain-like"/>
    <property type="match status" value="1"/>
</dbReference>
<dbReference type="AlphaFoldDB" id="A0A3B0VKV7"/>
<dbReference type="GO" id="GO:0004514">
    <property type="term" value="F:nicotinate-nucleotide diphosphorylase (carboxylating) activity"/>
    <property type="evidence" value="ECO:0007669"/>
    <property type="project" value="TreeGrafter"/>
</dbReference>
<dbReference type="Pfam" id="PF02749">
    <property type="entry name" value="QRPTase_N"/>
    <property type="match status" value="1"/>
</dbReference>
<evidence type="ECO:0000313" key="2">
    <source>
        <dbReference type="EMBL" id="VAW37469.1"/>
    </source>
</evidence>
<evidence type="ECO:0000259" key="1">
    <source>
        <dbReference type="Pfam" id="PF02749"/>
    </source>
</evidence>
<feature type="domain" description="Quinolinate phosphoribosyl transferase N-terminal" evidence="1">
    <location>
        <begin position="22"/>
        <end position="95"/>
    </location>
</feature>
<organism evidence="2">
    <name type="scientific">hydrothermal vent metagenome</name>
    <dbReference type="NCBI Taxonomy" id="652676"/>
    <lineage>
        <taxon>unclassified sequences</taxon>
        <taxon>metagenomes</taxon>
        <taxon>ecological metagenomes</taxon>
    </lineage>
</organism>